<dbReference type="Pfam" id="PF13529">
    <property type="entry name" value="Peptidase_C39_2"/>
    <property type="match status" value="1"/>
</dbReference>
<evidence type="ECO:0000256" key="1">
    <source>
        <dbReference type="SAM" id="SignalP"/>
    </source>
</evidence>
<keyword evidence="4" id="KW-1185">Reference proteome</keyword>
<evidence type="ECO:0000259" key="2">
    <source>
        <dbReference type="Pfam" id="PF13529"/>
    </source>
</evidence>
<evidence type="ECO:0000313" key="3">
    <source>
        <dbReference type="EMBL" id="MBB5779040.1"/>
    </source>
</evidence>
<keyword evidence="1" id="KW-0732">Signal</keyword>
<feature type="signal peptide" evidence="1">
    <location>
        <begin position="1"/>
        <end position="26"/>
    </location>
</feature>
<organism evidence="3 4">
    <name type="scientific">Nonomuraea jabiensis</name>
    <dbReference type="NCBI Taxonomy" id="882448"/>
    <lineage>
        <taxon>Bacteria</taxon>
        <taxon>Bacillati</taxon>
        <taxon>Actinomycetota</taxon>
        <taxon>Actinomycetes</taxon>
        <taxon>Streptosporangiales</taxon>
        <taxon>Streptosporangiaceae</taxon>
        <taxon>Nonomuraea</taxon>
    </lineage>
</organism>
<dbReference type="Gene3D" id="3.90.70.10">
    <property type="entry name" value="Cysteine proteinases"/>
    <property type="match status" value="1"/>
</dbReference>
<accession>A0A7W9G888</accession>
<comment type="caution">
    <text evidence="3">The sequence shown here is derived from an EMBL/GenBank/DDBJ whole genome shotgun (WGS) entry which is preliminary data.</text>
</comment>
<dbReference type="Proteomes" id="UP000579153">
    <property type="component" value="Unassembled WGS sequence"/>
</dbReference>
<feature type="chain" id="PRO_5031223227" description="Peptidase C39-like domain-containing protein" evidence="1">
    <location>
        <begin position="27"/>
        <end position="248"/>
    </location>
</feature>
<dbReference type="InterPro" id="IPR039564">
    <property type="entry name" value="Peptidase_C39-like"/>
</dbReference>
<dbReference type="RefSeq" id="WP_185072412.1">
    <property type="nucleotide sequence ID" value="NZ_JACHMB010000001.1"/>
</dbReference>
<feature type="domain" description="Peptidase C39-like" evidence="2">
    <location>
        <begin position="78"/>
        <end position="207"/>
    </location>
</feature>
<proteinExistence type="predicted"/>
<gene>
    <name evidence="3" type="ORF">HD596_005796</name>
</gene>
<dbReference type="AlphaFoldDB" id="A0A7W9G888"/>
<reference evidence="3 4" key="1">
    <citation type="submission" date="2020-08" db="EMBL/GenBank/DDBJ databases">
        <title>Sequencing the genomes of 1000 actinobacteria strains.</title>
        <authorList>
            <person name="Klenk H.-P."/>
        </authorList>
    </citation>
    <scope>NUCLEOTIDE SEQUENCE [LARGE SCALE GENOMIC DNA]</scope>
    <source>
        <strain evidence="3 4">DSM 45507</strain>
    </source>
</reference>
<sequence length="248" mass="25757">MRSARLVLGAALAAGLLPITAPPATAFATAPLVAGSATAPLVAGSATAPLVAGSATVPAPVRARLAAPGVVSVGIKGQAQRTSYYCAPASSAIVLRAFGVKRSQDQLAEEMKTSAETRSTKREDMLGVLNAYVRPEGYQFRLTYAKDDPAALMARVSQAVGVLGKPTIVAVLGNRLPWSRKKHDFGHAIVAYGYDTAKGTITVWDPNARRGATGTHVIAAKDLAAVVFDLPRRGVGGVFELSKPLLSR</sequence>
<protein>
    <recommendedName>
        <fullName evidence="2">Peptidase C39-like domain-containing protein</fullName>
    </recommendedName>
</protein>
<name>A0A7W9G888_9ACTN</name>
<evidence type="ECO:0000313" key="4">
    <source>
        <dbReference type="Proteomes" id="UP000579153"/>
    </source>
</evidence>
<dbReference type="EMBL" id="JACHMB010000001">
    <property type="protein sequence ID" value="MBB5779040.1"/>
    <property type="molecule type" value="Genomic_DNA"/>
</dbReference>